<dbReference type="InterPro" id="IPR000531">
    <property type="entry name" value="Beta-barrel_TonB"/>
</dbReference>
<keyword evidence="3 14" id="KW-0813">Transport</keyword>
<evidence type="ECO:0000256" key="12">
    <source>
        <dbReference type="ARBA" id="ARBA00023170"/>
    </source>
</evidence>
<evidence type="ECO:0000256" key="14">
    <source>
        <dbReference type="PROSITE-ProRule" id="PRU01360"/>
    </source>
</evidence>
<feature type="domain" description="TonB-dependent receptor plug" evidence="19">
    <location>
        <begin position="65"/>
        <end position="163"/>
    </location>
</feature>
<organism evidence="20 21">
    <name type="scientific">Acinetobacter apis</name>
    <dbReference type="NCBI Taxonomy" id="1229165"/>
    <lineage>
        <taxon>Bacteria</taxon>
        <taxon>Pseudomonadati</taxon>
        <taxon>Pseudomonadota</taxon>
        <taxon>Gammaproteobacteria</taxon>
        <taxon>Moraxellales</taxon>
        <taxon>Moraxellaceae</taxon>
        <taxon>Acinetobacter</taxon>
    </lineage>
</organism>
<evidence type="ECO:0000259" key="19">
    <source>
        <dbReference type="Pfam" id="PF07715"/>
    </source>
</evidence>
<dbReference type="SUPFAM" id="SSF56935">
    <property type="entry name" value="Porins"/>
    <property type="match status" value="1"/>
</dbReference>
<sequence>MSFIKSRKKFVSSALVSSLSMITTAAIAQQDLAELPTIESHSHTEEKAPSLKTDQSANPRFLAPLRDTAKSVDVISSKLIADTQATTLSDALRTVPGVTLGAGEGGNPNGDRPIIRGYNSESSIYVDGVRNATSQQREMFDVDQVEVIKGSASSLGGAGTTGGSINIISKLPKKEDFIQGSIGQGTDDYRRIVLDGNKNFNNGIAARVVVMGHQNDKPGQRNGAEYSRAGIAPSIVFGTDSATKATFSYYYLRTDDIPDSGVPYSNPTGAGTAGKPVNVKQGIFYGLKNRDFQKQENQIGTFKLEHTFDNGFVLANTATYTGSKNDYSWTQPDDSQGNVTYNKVWRRANSNIYDTDAYADQLSLRGKLNTGRFEHRLNMGVDYSYQSTDRGSYTTTNSLTAAQACGTGANKLNPNYGIGTSNGFCTSLTSPNPYDAWSSDRVGHGVSSTKTRNIGVYLLDNIELSPQWLLDLGVRWDQFNTKQTAYASVSGATYTVLSPSSINNDSKFFTYNAGLTFKPVEQGSIYVSFATSANPVGISSGDGSETIAAAYADLSPEKARTYELGTKWDLLNSRANVTAAIFRTEKQNTRIAVSPIQYTNAGESQVDGFEFGLNGNITDAWDVALGYSYLDAKQTGNPGVNTRNGVALDTQGKQLPNVPKNSFTLWSNYRVTPKLSLGGGVVANDRVYGSATNNLWVPGYTRYDLMAKYIVNSNIDLQLNVNNVTDKRYFTKAFAAHYATEADGRNAVLALNFKY</sequence>
<evidence type="ECO:0000256" key="4">
    <source>
        <dbReference type="ARBA" id="ARBA00022452"/>
    </source>
</evidence>
<dbReference type="CDD" id="cd01347">
    <property type="entry name" value="ligand_gated_channel"/>
    <property type="match status" value="1"/>
</dbReference>
<dbReference type="InterPro" id="IPR012910">
    <property type="entry name" value="Plug_dom"/>
</dbReference>
<evidence type="ECO:0000256" key="7">
    <source>
        <dbReference type="ARBA" id="ARBA00022729"/>
    </source>
</evidence>
<dbReference type="OrthoDB" id="9790771at2"/>
<dbReference type="Pfam" id="PF00593">
    <property type="entry name" value="TonB_dep_Rec_b-barrel"/>
    <property type="match status" value="1"/>
</dbReference>
<dbReference type="Gene3D" id="2.170.130.10">
    <property type="entry name" value="TonB-dependent receptor, plug domain"/>
    <property type="match status" value="1"/>
</dbReference>
<proteinExistence type="inferred from homology"/>
<comment type="similarity">
    <text evidence="2 14 15">Belongs to the TonB-dependent receptor family.</text>
</comment>
<feature type="compositionally biased region" description="Basic and acidic residues" evidence="16">
    <location>
        <begin position="40"/>
        <end position="49"/>
    </location>
</feature>
<reference evidence="21" key="1">
    <citation type="submission" date="2017-06" db="EMBL/GenBank/DDBJ databases">
        <authorList>
            <person name="Varghese N."/>
            <person name="Submissions S."/>
        </authorList>
    </citation>
    <scope>NUCLEOTIDE SEQUENCE [LARGE SCALE GENOMIC DNA]</scope>
    <source>
        <strain evidence="21">ANC 5114</strain>
    </source>
</reference>
<evidence type="ECO:0000256" key="6">
    <source>
        <dbReference type="ARBA" id="ARBA00022692"/>
    </source>
</evidence>
<dbReference type="PANTHER" id="PTHR32552">
    <property type="entry name" value="FERRICHROME IRON RECEPTOR-RELATED"/>
    <property type="match status" value="1"/>
</dbReference>
<protein>
    <submittedName>
        <fullName evidence="20">Catecholate siderophore receptor</fullName>
    </submittedName>
</protein>
<dbReference type="PANTHER" id="PTHR32552:SF89">
    <property type="entry name" value="CATECHOLATE SIDEROPHORE RECEPTOR FIU"/>
    <property type="match status" value="1"/>
</dbReference>
<evidence type="ECO:0000256" key="11">
    <source>
        <dbReference type="ARBA" id="ARBA00023136"/>
    </source>
</evidence>
<dbReference type="AlphaFoldDB" id="A0A217EFP5"/>
<feature type="signal peptide" evidence="17">
    <location>
        <begin position="1"/>
        <end position="28"/>
    </location>
</feature>
<feature type="chain" id="PRO_5012442754" evidence="17">
    <location>
        <begin position="29"/>
        <end position="755"/>
    </location>
</feature>
<evidence type="ECO:0000256" key="8">
    <source>
        <dbReference type="ARBA" id="ARBA00023004"/>
    </source>
</evidence>
<dbReference type="RefSeq" id="WP_088823300.1">
    <property type="nucleotide sequence ID" value="NZ_FZLN01000001.1"/>
</dbReference>
<evidence type="ECO:0000256" key="5">
    <source>
        <dbReference type="ARBA" id="ARBA00022496"/>
    </source>
</evidence>
<evidence type="ECO:0000313" key="20">
    <source>
        <dbReference type="EMBL" id="SNQ29319.1"/>
    </source>
</evidence>
<dbReference type="GO" id="GO:0015891">
    <property type="term" value="P:siderophore transport"/>
    <property type="evidence" value="ECO:0007669"/>
    <property type="project" value="InterPro"/>
</dbReference>
<keyword evidence="21" id="KW-1185">Reference proteome</keyword>
<evidence type="ECO:0000256" key="1">
    <source>
        <dbReference type="ARBA" id="ARBA00004571"/>
    </source>
</evidence>
<dbReference type="GO" id="GO:0038023">
    <property type="term" value="F:signaling receptor activity"/>
    <property type="evidence" value="ECO:0007669"/>
    <property type="project" value="InterPro"/>
</dbReference>
<dbReference type="GO" id="GO:0009279">
    <property type="term" value="C:cell outer membrane"/>
    <property type="evidence" value="ECO:0007669"/>
    <property type="project" value="UniProtKB-SubCell"/>
</dbReference>
<evidence type="ECO:0000256" key="9">
    <source>
        <dbReference type="ARBA" id="ARBA00023065"/>
    </source>
</evidence>
<keyword evidence="6 14" id="KW-0812">Transmembrane</keyword>
<dbReference type="EMBL" id="FZLN01000001">
    <property type="protein sequence ID" value="SNQ29319.1"/>
    <property type="molecule type" value="Genomic_DNA"/>
</dbReference>
<gene>
    <name evidence="20" type="ORF">SAMN05444584_1266</name>
</gene>
<keyword evidence="9" id="KW-0406">Ion transport</keyword>
<keyword evidence="10 15" id="KW-0798">TonB box</keyword>
<feature type="domain" description="TonB-dependent receptor-like beta-barrel" evidence="18">
    <location>
        <begin position="243"/>
        <end position="724"/>
    </location>
</feature>
<evidence type="ECO:0000256" key="3">
    <source>
        <dbReference type="ARBA" id="ARBA00022448"/>
    </source>
</evidence>
<dbReference type="InterPro" id="IPR010105">
    <property type="entry name" value="TonB_sidphr_rcpt"/>
</dbReference>
<evidence type="ECO:0000256" key="15">
    <source>
        <dbReference type="RuleBase" id="RU003357"/>
    </source>
</evidence>
<evidence type="ECO:0000256" key="17">
    <source>
        <dbReference type="SAM" id="SignalP"/>
    </source>
</evidence>
<dbReference type="Gene3D" id="2.40.170.20">
    <property type="entry name" value="TonB-dependent receptor, beta-barrel domain"/>
    <property type="match status" value="1"/>
</dbReference>
<keyword evidence="8" id="KW-0408">Iron</keyword>
<comment type="subcellular location">
    <subcellularLocation>
        <location evidence="1 14">Cell outer membrane</location>
        <topology evidence="1 14">Multi-pass membrane protein</topology>
    </subcellularLocation>
</comment>
<evidence type="ECO:0000256" key="10">
    <source>
        <dbReference type="ARBA" id="ARBA00023077"/>
    </source>
</evidence>
<keyword evidence="5" id="KW-0410">Iron transport</keyword>
<evidence type="ECO:0000256" key="2">
    <source>
        <dbReference type="ARBA" id="ARBA00009810"/>
    </source>
</evidence>
<keyword evidence="7 17" id="KW-0732">Signal</keyword>
<evidence type="ECO:0000256" key="16">
    <source>
        <dbReference type="SAM" id="MobiDB-lite"/>
    </source>
</evidence>
<dbReference type="InterPro" id="IPR036942">
    <property type="entry name" value="Beta-barrel_TonB_sf"/>
</dbReference>
<feature type="region of interest" description="Disordered" evidence="16">
    <location>
        <begin position="39"/>
        <end position="58"/>
    </location>
</feature>
<evidence type="ECO:0000313" key="21">
    <source>
        <dbReference type="Proteomes" id="UP000243463"/>
    </source>
</evidence>
<keyword evidence="4 14" id="KW-1134">Transmembrane beta strand</keyword>
<dbReference type="InterPro" id="IPR037066">
    <property type="entry name" value="Plug_dom_sf"/>
</dbReference>
<keyword evidence="12 20" id="KW-0675">Receptor</keyword>
<dbReference type="Proteomes" id="UP000243463">
    <property type="component" value="Unassembled WGS sequence"/>
</dbReference>
<dbReference type="InterPro" id="IPR039426">
    <property type="entry name" value="TonB-dep_rcpt-like"/>
</dbReference>
<dbReference type="PROSITE" id="PS52016">
    <property type="entry name" value="TONB_DEPENDENT_REC_3"/>
    <property type="match status" value="1"/>
</dbReference>
<dbReference type="FunFam" id="2.170.130.10:FF:000001">
    <property type="entry name" value="Catecholate siderophore TonB-dependent receptor"/>
    <property type="match status" value="1"/>
</dbReference>
<dbReference type="Pfam" id="PF07715">
    <property type="entry name" value="Plug"/>
    <property type="match status" value="1"/>
</dbReference>
<evidence type="ECO:0000256" key="13">
    <source>
        <dbReference type="ARBA" id="ARBA00023237"/>
    </source>
</evidence>
<dbReference type="GO" id="GO:0015344">
    <property type="term" value="F:siderophore uptake transmembrane transporter activity"/>
    <property type="evidence" value="ECO:0007669"/>
    <property type="project" value="TreeGrafter"/>
</dbReference>
<name>A0A217EFP5_9GAMM</name>
<keyword evidence="11 14" id="KW-0472">Membrane</keyword>
<keyword evidence="13 14" id="KW-0998">Cell outer membrane</keyword>
<accession>A0A217EFP5</accession>
<dbReference type="NCBIfam" id="TIGR01783">
    <property type="entry name" value="TonB-siderophor"/>
    <property type="match status" value="1"/>
</dbReference>
<evidence type="ECO:0000259" key="18">
    <source>
        <dbReference type="Pfam" id="PF00593"/>
    </source>
</evidence>